<dbReference type="RefSeq" id="WP_184413106.1">
    <property type="nucleotide sequence ID" value="NZ_JACHLA010000007.1"/>
</dbReference>
<dbReference type="Proteomes" id="UP000548425">
    <property type="component" value="Unassembled WGS sequence"/>
</dbReference>
<proteinExistence type="predicted"/>
<dbReference type="AlphaFoldDB" id="A0AAW3VEH3"/>
<comment type="caution">
    <text evidence="2">The sequence shown here is derived from an EMBL/GenBank/DDBJ whole genome shotgun (WGS) entry which is preliminary data.</text>
</comment>
<evidence type="ECO:0000256" key="1">
    <source>
        <dbReference type="SAM" id="Phobius"/>
    </source>
</evidence>
<keyword evidence="2" id="KW-0687">Ribonucleoprotein</keyword>
<keyword evidence="1" id="KW-1133">Transmembrane helix</keyword>
<protein>
    <submittedName>
        <fullName evidence="2">Ribosomal protein S27E</fullName>
    </submittedName>
</protein>
<keyword evidence="1" id="KW-0812">Transmembrane</keyword>
<feature type="transmembrane region" description="Helical" evidence="1">
    <location>
        <begin position="20"/>
        <end position="41"/>
    </location>
</feature>
<accession>A0AAW3VEH3</accession>
<reference evidence="2 3" key="1">
    <citation type="submission" date="2020-08" db="EMBL/GenBank/DDBJ databases">
        <title>Functional genomics of gut bacteria from endangered species of beetles.</title>
        <authorList>
            <person name="Carlos-Shanley C."/>
        </authorList>
    </citation>
    <scope>NUCLEOTIDE SEQUENCE [LARGE SCALE GENOMIC DNA]</scope>
    <source>
        <strain evidence="2 3">S00127</strain>
    </source>
</reference>
<name>A0AAW3VEH3_ACILW</name>
<dbReference type="EMBL" id="JACHLA010000007">
    <property type="protein sequence ID" value="MBB6363538.1"/>
    <property type="molecule type" value="Genomic_DNA"/>
</dbReference>
<keyword evidence="2" id="KW-0689">Ribosomal protein</keyword>
<sequence length="139" mass="15401">MAKVECLVCGRVGSAKTKGSFLITIVLLFIGLLPGIIYEIWRRSGGKVCGSCGSQNIRLYSPLPKQIQQPIQQETQPEVFKIPSKTKLVANDIFSNNAGNFVKLDENGVEQKNCPDCRELIRFDARKCKHCGSILEKTS</sequence>
<evidence type="ECO:0000313" key="2">
    <source>
        <dbReference type="EMBL" id="MBB6363538.1"/>
    </source>
</evidence>
<gene>
    <name evidence="2" type="ORF">HNP34_001678</name>
</gene>
<evidence type="ECO:0000313" key="3">
    <source>
        <dbReference type="Proteomes" id="UP000548425"/>
    </source>
</evidence>
<keyword evidence="1" id="KW-0472">Membrane</keyword>
<dbReference type="GO" id="GO:0005840">
    <property type="term" value="C:ribosome"/>
    <property type="evidence" value="ECO:0007669"/>
    <property type="project" value="UniProtKB-KW"/>
</dbReference>
<organism evidence="2 3">
    <name type="scientific">Acinetobacter lwoffii</name>
    <dbReference type="NCBI Taxonomy" id="28090"/>
    <lineage>
        <taxon>Bacteria</taxon>
        <taxon>Pseudomonadati</taxon>
        <taxon>Pseudomonadota</taxon>
        <taxon>Gammaproteobacteria</taxon>
        <taxon>Moraxellales</taxon>
        <taxon>Moraxellaceae</taxon>
        <taxon>Acinetobacter</taxon>
    </lineage>
</organism>